<evidence type="ECO:0000256" key="5">
    <source>
        <dbReference type="ARBA" id="ARBA00022839"/>
    </source>
</evidence>
<keyword evidence="5 6" id="KW-0269">Exonuclease</keyword>
<dbReference type="Gene3D" id="3.60.21.10">
    <property type="match status" value="1"/>
</dbReference>
<dbReference type="SUPFAM" id="SSF56300">
    <property type="entry name" value="Metallo-dependent phosphatases"/>
    <property type="match status" value="1"/>
</dbReference>
<evidence type="ECO:0000256" key="1">
    <source>
        <dbReference type="ARBA" id="ARBA00010555"/>
    </source>
</evidence>
<dbReference type="RefSeq" id="WP_145852742.1">
    <property type="nucleotide sequence ID" value="NZ_RPFW01000002.1"/>
</dbReference>
<accession>A0A6P2C3G9</accession>
<comment type="caution">
    <text evidence="8">The sequence shown here is derived from an EMBL/GenBank/DDBJ whole genome shotgun (WGS) entry which is preliminary data.</text>
</comment>
<dbReference type="Proteomes" id="UP000460272">
    <property type="component" value="Unassembled WGS sequence"/>
</dbReference>
<comment type="subunit">
    <text evidence="6">Heterodimer of SbcC and SbcD.</text>
</comment>
<dbReference type="InterPro" id="IPR004593">
    <property type="entry name" value="SbcD"/>
</dbReference>
<dbReference type="EMBL" id="RPFW01000002">
    <property type="protein sequence ID" value="TVZ05035.1"/>
    <property type="molecule type" value="Genomic_DNA"/>
</dbReference>
<feature type="domain" description="Calcineurin-like phosphoesterase" evidence="7">
    <location>
        <begin position="1"/>
        <end position="236"/>
    </location>
</feature>
<reference evidence="8 9" key="1">
    <citation type="submission" date="2018-11" db="EMBL/GenBank/DDBJ databases">
        <title>Trebonia kvetii gen.nov., sp.nov., a novel acidophilic actinobacterium, and proposal of the new actinobacterial family Treboniaceae fam. nov.</title>
        <authorList>
            <person name="Rapoport D."/>
            <person name="Sagova-Mareckova M."/>
            <person name="Sedlacek I."/>
            <person name="Provaznik J."/>
            <person name="Kralova S."/>
            <person name="Pavlinic D."/>
            <person name="Benes V."/>
            <person name="Kopecky J."/>
        </authorList>
    </citation>
    <scope>NUCLEOTIDE SEQUENCE [LARGE SCALE GENOMIC DNA]</scope>
    <source>
        <strain evidence="8 9">15Tr583</strain>
    </source>
</reference>
<protein>
    <recommendedName>
        <fullName evidence="2 6">Nuclease SbcCD subunit D</fullName>
    </recommendedName>
</protein>
<dbReference type="AlphaFoldDB" id="A0A6P2C3G9"/>
<dbReference type="CDD" id="cd00840">
    <property type="entry name" value="MPP_Mre11_N"/>
    <property type="match status" value="1"/>
</dbReference>
<evidence type="ECO:0000313" key="9">
    <source>
        <dbReference type="Proteomes" id="UP000460272"/>
    </source>
</evidence>
<proteinExistence type="inferred from homology"/>
<dbReference type="GO" id="GO:0004519">
    <property type="term" value="F:endonuclease activity"/>
    <property type="evidence" value="ECO:0007669"/>
    <property type="project" value="UniProtKB-KW"/>
</dbReference>
<evidence type="ECO:0000259" key="7">
    <source>
        <dbReference type="Pfam" id="PF00149"/>
    </source>
</evidence>
<name>A0A6P2C3G9_9ACTN</name>
<keyword evidence="6" id="KW-0233">DNA recombination</keyword>
<dbReference type="OrthoDB" id="9773856at2"/>
<keyword evidence="4 6" id="KW-0378">Hydrolase</keyword>
<dbReference type="NCBIfam" id="TIGR00619">
    <property type="entry name" value="sbcd"/>
    <property type="match status" value="1"/>
</dbReference>
<dbReference type="InterPro" id="IPR029052">
    <property type="entry name" value="Metallo-depent_PP-like"/>
</dbReference>
<evidence type="ECO:0000313" key="8">
    <source>
        <dbReference type="EMBL" id="TVZ05035.1"/>
    </source>
</evidence>
<keyword evidence="9" id="KW-1185">Reference proteome</keyword>
<organism evidence="8 9">
    <name type="scientific">Trebonia kvetii</name>
    <dbReference type="NCBI Taxonomy" id="2480626"/>
    <lineage>
        <taxon>Bacteria</taxon>
        <taxon>Bacillati</taxon>
        <taxon>Actinomycetota</taxon>
        <taxon>Actinomycetes</taxon>
        <taxon>Streptosporangiales</taxon>
        <taxon>Treboniaceae</taxon>
        <taxon>Trebonia</taxon>
    </lineage>
</organism>
<gene>
    <name evidence="6" type="primary">sbcD</name>
    <name evidence="8" type="ORF">EAS64_10465</name>
</gene>
<evidence type="ECO:0000256" key="6">
    <source>
        <dbReference type="RuleBase" id="RU363069"/>
    </source>
</evidence>
<evidence type="ECO:0000256" key="4">
    <source>
        <dbReference type="ARBA" id="ARBA00022801"/>
    </source>
</evidence>
<dbReference type="Pfam" id="PF00149">
    <property type="entry name" value="Metallophos"/>
    <property type="match status" value="1"/>
</dbReference>
<dbReference type="GO" id="GO:0006260">
    <property type="term" value="P:DNA replication"/>
    <property type="evidence" value="ECO:0007669"/>
    <property type="project" value="UniProtKB-KW"/>
</dbReference>
<dbReference type="PANTHER" id="PTHR30337">
    <property type="entry name" value="COMPONENT OF ATP-DEPENDENT DSDNA EXONUCLEASE"/>
    <property type="match status" value="1"/>
</dbReference>
<dbReference type="GO" id="GO:0006310">
    <property type="term" value="P:DNA recombination"/>
    <property type="evidence" value="ECO:0007669"/>
    <property type="project" value="UniProtKB-KW"/>
</dbReference>
<dbReference type="InterPro" id="IPR004843">
    <property type="entry name" value="Calcineurin-like_PHP"/>
</dbReference>
<evidence type="ECO:0000256" key="3">
    <source>
        <dbReference type="ARBA" id="ARBA00022722"/>
    </source>
</evidence>
<dbReference type="PANTHER" id="PTHR30337:SF0">
    <property type="entry name" value="NUCLEASE SBCCD SUBUNIT D"/>
    <property type="match status" value="1"/>
</dbReference>
<keyword evidence="6" id="KW-0255">Endonuclease</keyword>
<dbReference type="InterPro" id="IPR050535">
    <property type="entry name" value="DNA_Repair-Maintenance_Comp"/>
</dbReference>
<comment type="function">
    <text evidence="6">SbcCD cleaves DNA hairpin structures. These structures can inhibit DNA replication and are intermediates in certain DNA recombination reactions. The complex acts as a 3'-&gt;5' double strand exonuclease that can open hairpins. It also has a 5' single-strand endonuclease activity.</text>
</comment>
<dbReference type="InterPro" id="IPR041796">
    <property type="entry name" value="Mre11_N"/>
</dbReference>
<comment type="similarity">
    <text evidence="1 6">Belongs to the SbcD family.</text>
</comment>
<dbReference type="GO" id="GO:0008408">
    <property type="term" value="F:3'-5' exonuclease activity"/>
    <property type="evidence" value="ECO:0007669"/>
    <property type="project" value="InterPro"/>
</dbReference>
<sequence>MRLLHTSDWHLGRTVRQRSRDEDFDAVLAEIIAIARESSPDLIVHSGDLFDSYRPGAADLYRCLRVLRELAEIAPVVVVAGNHDSPALLEALDFAVSAFAAPSGRDGVPGLKFVTRLRLPRDGGILDYPARGGEQRVRLAALPFIHQNRFLDEFAGPAPATRGYAHRMRAVQAELQRGLLAGSDPDRDVPVLAAHLYVQGAVPSYTERPVDISDTYLTEADALPQVSYAALGHIHRPQAVAGGAIAARYAGSPLQLDFGEAGEEKSVVIVDADPGRPVRVEVIPLHAGRRLADFTGTLEELRASAAGIGDAFVRAVIVSEDPIPDLAAAAREAAPQAAFVAIEPRCASSQVAVLERSDAEGREPDLQDLFRDYLAGNIPAGSVAGDILGTFNALLADASMENPAIFGEEARLLELLEGASAGNQDRAILIPRGPAAQAGPALAAAGEQA</sequence>
<evidence type="ECO:0000256" key="2">
    <source>
        <dbReference type="ARBA" id="ARBA00013365"/>
    </source>
</evidence>
<keyword evidence="6" id="KW-0235">DNA replication</keyword>
<keyword evidence="3 6" id="KW-0540">Nuclease</keyword>